<sequence length="199" mass="22873">MGNQTDKQKELQNVEPLEATKAFELYYALGEGRSQSTVVKQIKASTKKVYGWYSRHFWEERILARDFQQAKVIQMNSSRDVEEMKLKFGEAIRNSITNLFVSKTNKDTGEIQLEFSIKPKTIYELDGAVKLWLLLMGESTDIHTVKVEVVETVINQVIQVIQLHVKDPKLLADIAVDLQKGKTLVWNNRNTQNGVYNIK</sequence>
<protein>
    <submittedName>
        <fullName evidence="1">Uncharacterized protein</fullName>
    </submittedName>
</protein>
<comment type="caution">
    <text evidence="1">The sequence shown here is derived from an EMBL/GenBank/DDBJ whole genome shotgun (WGS) entry which is preliminary data.</text>
</comment>
<proteinExistence type="predicted"/>
<reference evidence="1" key="1">
    <citation type="journal article" date="2015" name="Nature">
        <title>Complex archaea that bridge the gap between prokaryotes and eukaryotes.</title>
        <authorList>
            <person name="Spang A."/>
            <person name="Saw J.H."/>
            <person name="Jorgensen S.L."/>
            <person name="Zaremba-Niedzwiedzka K."/>
            <person name="Martijn J."/>
            <person name="Lind A.E."/>
            <person name="van Eijk R."/>
            <person name="Schleper C."/>
            <person name="Guy L."/>
            <person name="Ettema T.J."/>
        </authorList>
    </citation>
    <scope>NUCLEOTIDE SEQUENCE</scope>
</reference>
<gene>
    <name evidence="1" type="ORF">LCGC14_0823260</name>
</gene>
<name>A0A0F9Q3D1_9ZZZZ</name>
<dbReference type="AlphaFoldDB" id="A0A0F9Q3D1"/>
<organism evidence="1">
    <name type="scientific">marine sediment metagenome</name>
    <dbReference type="NCBI Taxonomy" id="412755"/>
    <lineage>
        <taxon>unclassified sequences</taxon>
        <taxon>metagenomes</taxon>
        <taxon>ecological metagenomes</taxon>
    </lineage>
</organism>
<accession>A0A0F9Q3D1</accession>
<dbReference type="EMBL" id="LAZR01002324">
    <property type="protein sequence ID" value="KKN31497.1"/>
    <property type="molecule type" value="Genomic_DNA"/>
</dbReference>
<evidence type="ECO:0000313" key="1">
    <source>
        <dbReference type="EMBL" id="KKN31497.1"/>
    </source>
</evidence>